<dbReference type="AlphaFoldDB" id="A0A6C0EAE0"/>
<accession>A0A6C0EAE0</accession>
<name>A0A6C0EAE0_9ZZZZ</name>
<reference evidence="1" key="1">
    <citation type="journal article" date="2020" name="Nature">
        <title>Giant virus diversity and host interactions through global metagenomics.</title>
        <authorList>
            <person name="Schulz F."/>
            <person name="Roux S."/>
            <person name="Paez-Espino D."/>
            <person name="Jungbluth S."/>
            <person name="Walsh D.A."/>
            <person name="Denef V.J."/>
            <person name="McMahon K.D."/>
            <person name="Konstantinidis K.T."/>
            <person name="Eloe-Fadrosh E.A."/>
            <person name="Kyrpides N.C."/>
            <person name="Woyke T."/>
        </authorList>
    </citation>
    <scope>NUCLEOTIDE SEQUENCE</scope>
    <source>
        <strain evidence="1">GVMAG-M-3300023179-152</strain>
    </source>
</reference>
<dbReference type="EMBL" id="MN739771">
    <property type="protein sequence ID" value="QHT25550.1"/>
    <property type="molecule type" value="Genomic_DNA"/>
</dbReference>
<protein>
    <submittedName>
        <fullName evidence="1">Uncharacterized protein</fullName>
    </submittedName>
</protein>
<organism evidence="1">
    <name type="scientific">viral metagenome</name>
    <dbReference type="NCBI Taxonomy" id="1070528"/>
    <lineage>
        <taxon>unclassified sequences</taxon>
        <taxon>metagenomes</taxon>
        <taxon>organismal metagenomes</taxon>
    </lineage>
</organism>
<sequence>MAEEIIKDLLNEMIDITEFDYYIPKDWKPILKPVKNISFNDEKNIEYPIIDRQYIIDNDLKRKIWYNRDDMARFANESFIIMRLLKSGYNVDEELLSNTLFPKQMERIDESVYPDEAS</sequence>
<evidence type="ECO:0000313" key="1">
    <source>
        <dbReference type="EMBL" id="QHT25550.1"/>
    </source>
</evidence>
<proteinExistence type="predicted"/>